<dbReference type="PANTHER" id="PTHR30469:SF37">
    <property type="entry name" value="RAGD PROTEIN"/>
    <property type="match status" value="1"/>
</dbReference>
<dbReference type="AlphaFoldDB" id="A0A6S7BJ88"/>
<dbReference type="Gene3D" id="1.10.287.470">
    <property type="entry name" value="Helix hairpin bin"/>
    <property type="match status" value="1"/>
</dbReference>
<dbReference type="GO" id="GO:0015562">
    <property type="term" value="F:efflux transmembrane transporter activity"/>
    <property type="evidence" value="ECO:0007669"/>
    <property type="project" value="TreeGrafter"/>
</dbReference>
<evidence type="ECO:0000259" key="4">
    <source>
        <dbReference type="Pfam" id="PF25954"/>
    </source>
</evidence>
<dbReference type="InterPro" id="IPR006143">
    <property type="entry name" value="RND_pump_MFP"/>
</dbReference>
<dbReference type="Gene3D" id="2.40.420.20">
    <property type="match status" value="1"/>
</dbReference>
<gene>
    <name evidence="5" type="primary">mdtA_7</name>
    <name evidence="5" type="ORF">LMG28138_05146</name>
</gene>
<evidence type="ECO:0000313" key="5">
    <source>
        <dbReference type="EMBL" id="CAB3802176.1"/>
    </source>
</evidence>
<dbReference type="NCBIfam" id="TIGR01730">
    <property type="entry name" value="RND_mfp"/>
    <property type="match status" value="1"/>
</dbReference>
<dbReference type="Gene3D" id="2.40.30.170">
    <property type="match status" value="1"/>
</dbReference>
<dbReference type="InterPro" id="IPR058625">
    <property type="entry name" value="MdtA-like_BSH"/>
</dbReference>
<feature type="domain" description="CusB-like beta-barrel" evidence="4">
    <location>
        <begin position="235"/>
        <end position="307"/>
    </location>
</feature>
<dbReference type="PANTHER" id="PTHR30469">
    <property type="entry name" value="MULTIDRUG RESISTANCE PROTEIN MDTA"/>
    <property type="match status" value="1"/>
</dbReference>
<dbReference type="Gene3D" id="2.40.50.100">
    <property type="match status" value="1"/>
</dbReference>
<dbReference type="EMBL" id="CADIKM010000046">
    <property type="protein sequence ID" value="CAB3802176.1"/>
    <property type="molecule type" value="Genomic_DNA"/>
</dbReference>
<accession>A0A6S7BJ88</accession>
<evidence type="ECO:0000259" key="2">
    <source>
        <dbReference type="Pfam" id="PF25876"/>
    </source>
</evidence>
<reference evidence="5 6" key="1">
    <citation type="submission" date="2020-04" db="EMBL/GenBank/DDBJ databases">
        <authorList>
            <person name="De Canck E."/>
        </authorList>
    </citation>
    <scope>NUCLEOTIDE SEQUENCE [LARGE SCALE GENOMIC DNA]</scope>
    <source>
        <strain evidence="5 6">LMG 28138</strain>
    </source>
</reference>
<dbReference type="Pfam" id="PF25917">
    <property type="entry name" value="BSH_RND"/>
    <property type="match status" value="1"/>
</dbReference>
<dbReference type="InterPro" id="IPR058792">
    <property type="entry name" value="Beta-barrel_RND_2"/>
</dbReference>
<comment type="similarity">
    <text evidence="1">Belongs to the membrane fusion protein (MFP) (TC 8.A.1) family.</text>
</comment>
<evidence type="ECO:0000313" key="6">
    <source>
        <dbReference type="Proteomes" id="UP000494115"/>
    </source>
</evidence>
<protein>
    <submittedName>
        <fullName evidence="5">Multidrug resistance protein MdtA</fullName>
    </submittedName>
</protein>
<dbReference type="Pfam" id="PF25876">
    <property type="entry name" value="HH_MFP_RND"/>
    <property type="match status" value="1"/>
</dbReference>
<feature type="domain" description="Multidrug resistance protein MdtA-like alpha-helical hairpin" evidence="2">
    <location>
        <begin position="116"/>
        <end position="178"/>
    </location>
</feature>
<sequence>MNQSRETSRTSRRAGYVLLPLVAVLLAIGIIPKLHADQHLQAVTKEQETPIVQTIHPGKAPATQDLTLPGSVAAFSDASIYARTSGYVAHWYVDIGTRVKAGTLLATIEAPEVDAQLNQARADRVSAQANYAIANTTAQRWQELLKTQSVAQQETDLKVSDMQAKRAMLDASTANVERLAQMQSFEKVVAPFDGVVTSRNVDVGTLVDAGGNGGGTSTPTAELFHMQQTQALRVYVQVPEASAPLVVPGTHAYLMTSQYPGRRFVATVSRISQSVTADSRTMLAEIDVDNADGALMPGVYAEVHLALQSRTPTYELPVNTLLFRPSGVTVATVDTQGTVHLKVVKILRDFGTFVEIANGLDGSENVISNPGDSIYEGAHVQVQKGGTSS</sequence>
<proteinExistence type="inferred from homology"/>
<name>A0A6S7BJ88_9BURK</name>
<feature type="domain" description="Multidrug resistance protein MdtA-like barrel-sandwich hybrid" evidence="3">
    <location>
        <begin position="78"/>
        <end position="210"/>
    </location>
</feature>
<dbReference type="RefSeq" id="WP_175107729.1">
    <property type="nucleotide sequence ID" value="NZ_CADIKM010000046.1"/>
</dbReference>
<dbReference type="SUPFAM" id="SSF111369">
    <property type="entry name" value="HlyD-like secretion proteins"/>
    <property type="match status" value="1"/>
</dbReference>
<dbReference type="Proteomes" id="UP000494115">
    <property type="component" value="Unassembled WGS sequence"/>
</dbReference>
<dbReference type="Pfam" id="PF25954">
    <property type="entry name" value="Beta-barrel_RND_2"/>
    <property type="match status" value="1"/>
</dbReference>
<keyword evidence="6" id="KW-1185">Reference proteome</keyword>
<dbReference type="InterPro" id="IPR058624">
    <property type="entry name" value="MdtA-like_HH"/>
</dbReference>
<evidence type="ECO:0000256" key="1">
    <source>
        <dbReference type="ARBA" id="ARBA00009477"/>
    </source>
</evidence>
<organism evidence="5 6">
    <name type="scientific">Pararobbsia alpina</name>
    <dbReference type="NCBI Taxonomy" id="621374"/>
    <lineage>
        <taxon>Bacteria</taxon>
        <taxon>Pseudomonadati</taxon>
        <taxon>Pseudomonadota</taxon>
        <taxon>Betaproteobacteria</taxon>
        <taxon>Burkholderiales</taxon>
        <taxon>Burkholderiaceae</taxon>
        <taxon>Pararobbsia</taxon>
    </lineage>
</organism>
<evidence type="ECO:0000259" key="3">
    <source>
        <dbReference type="Pfam" id="PF25917"/>
    </source>
</evidence>
<dbReference type="FunFam" id="2.40.30.170:FF:000010">
    <property type="entry name" value="Efflux RND transporter periplasmic adaptor subunit"/>
    <property type="match status" value="1"/>
</dbReference>
<dbReference type="GO" id="GO:1990281">
    <property type="term" value="C:efflux pump complex"/>
    <property type="evidence" value="ECO:0007669"/>
    <property type="project" value="TreeGrafter"/>
</dbReference>